<dbReference type="GO" id="GO:0005634">
    <property type="term" value="C:nucleus"/>
    <property type="evidence" value="ECO:0007669"/>
    <property type="project" value="UniProtKB-SubCell"/>
</dbReference>
<dbReference type="GO" id="GO:0005829">
    <property type="term" value="C:cytosol"/>
    <property type="evidence" value="ECO:0007669"/>
    <property type="project" value="TreeGrafter"/>
</dbReference>
<dbReference type="PANTHER" id="PTHR12747:SF0">
    <property type="entry name" value="ELONGATOR COMPLEX PROTEIN 1"/>
    <property type="match status" value="1"/>
</dbReference>
<evidence type="ECO:0000259" key="10">
    <source>
        <dbReference type="Pfam" id="PF23878"/>
    </source>
</evidence>
<evidence type="ECO:0000259" key="11">
    <source>
        <dbReference type="Pfam" id="PF23925"/>
    </source>
</evidence>
<keyword evidence="6" id="KW-0539">Nucleus</keyword>
<sequence length="1322" mass="147054">MKNLKRYLELAYELPLRSSDETILFSAFDVEQNRLFFASSANLVYSLRFPSTRRGEPWSESLLPSGGELIAVGDGDSITAVDYLMEKEALVLGTSNGYLLLHTVDGNMTEVVGRVEGGVKCISPSPDGALLAIASGFGQLLVMTHDWEVLYENTLQIPELDKNDLYDMDSTSDQFESSISWRGDGKYFGTLSGGNDVSHSQKIIIWERDSGSLHATSESKAFVPNSLDWMPSGAKVAVACDRKAEKKCPSIVFFEKNGLERSSFSIDESMETKVESLKWNCNSDLVAAVVTCSGYDAIKIWSFSNNHWYLKQEIRYSKEDCVKFLWDPTKPLHLVTWTVGGKVMSYSFVWMTAVTDTSTALVIDNSSILVTPLDLSLIPPPMSLFNLRFRCAVHDVAFFSKNSKNQLAACLCDGSLCVVELPATDSWEQLEGKEFSIESLDFDVYLGTLSHLTWLDSHVLLGVSPHNLQVNGLSRQDLMEQVHGYFMYEIELTCSENAVPGLVTSSGWHAKILRSLPLEAPVIGVVPNPAKKHSAVIQYDGGSVFEYSSNVDAPRYFHKLDLNTGFSSSCPWLKVVTVDDHGIPGTLVIGLDDNGRLYAGGKILSNNCSSFSLYSNACGSIQEAVTHLILTTRQDLLFIISTNDLLLGKVDLQIEKCTPGHIHSKREANREYINIWERGAKVVGVLHGDEAAVILQTNRGSLECIYPRKLVLVSIINALLQGRFKDAMLMVRRHRIDFNIMVDYCGWQAFLQSATEFVSQIDNLGHITEFVCSIKNENVMESLYKNIITLPCPLDTSPMHLNEANDLGSLGKVSSVLLAIRKALQDHVQESPVRELCILTTLARSEPPALEEALKRIKEIRELELAKSDDCMRKSYPSAEEALKHLLWLSDTGAVYEAALGLYDLNLAAMVALNSQKDPKEFLPFLRELEKLSPVIMQYTIDLRLRRYESALKHIASAGEAYEEDCRNLIKTNPHLFPLALQLFNDPGKRNQVLEDWGDHLHGEKCFEDAATTYLCCSSLQKALKAYRDGGYWRGLLTVAGLLEFGNDDVLQLANELCEELQALGKPAEAAKIALDYCGDIASSVGYYVIACEWEEALRISYMHKREDLISEVKNAAIECANARVSEYEEGLEKVGKYVARYLAVRQRRLALAAKLKLEERSINDIDDDTVSEASSSFSGMSAYTMGTVKGSGTSISSRTTSKARDMRRQKHRGGKIRAGSPGEETALVEHLKGMSLTETSLRELKSLVLILIMLKKEETARQLQRVGDSLQLWQRAAVNLAEDTVSSDFVDEKAHTLENYVRKLKGESPDRPALSRVLIPA</sequence>
<evidence type="ECO:0000259" key="8">
    <source>
        <dbReference type="Pfam" id="PF04762"/>
    </source>
</evidence>
<dbReference type="PANTHER" id="PTHR12747">
    <property type="entry name" value="ELONGATOR COMPLEX PROTEIN 1"/>
    <property type="match status" value="1"/>
</dbReference>
<dbReference type="InterPro" id="IPR056165">
    <property type="entry name" value="Beta-prop_ELP1_2nd"/>
</dbReference>
<comment type="subcellular location">
    <subcellularLocation>
        <location evidence="6">Cytoplasm</location>
    </subcellularLocation>
    <subcellularLocation>
        <location evidence="6">Nucleus</location>
    </subcellularLocation>
</comment>
<dbReference type="InterPro" id="IPR015943">
    <property type="entry name" value="WD40/YVTN_repeat-like_dom_sf"/>
</dbReference>
<evidence type="ECO:0000256" key="1">
    <source>
        <dbReference type="ARBA" id="ARBA00005043"/>
    </source>
</evidence>
<feature type="domain" description="ELP1 first N-terminal beta-propeller" evidence="8">
    <location>
        <begin position="170"/>
        <end position="329"/>
    </location>
</feature>
<feature type="compositionally biased region" description="Low complexity" evidence="7">
    <location>
        <begin position="1191"/>
        <end position="1201"/>
    </location>
</feature>
<dbReference type="Gene3D" id="2.130.10.10">
    <property type="entry name" value="YVTN repeat-like/Quinoprotein amine dehydrogenase"/>
    <property type="match status" value="1"/>
</dbReference>
<feature type="domain" description="ELP1 TPR" evidence="10">
    <location>
        <begin position="938"/>
        <end position="1099"/>
    </location>
</feature>
<organism evidence="13 14">
    <name type="scientific">Acorus gramineus</name>
    <name type="common">Dwarf sweet flag</name>
    <dbReference type="NCBI Taxonomy" id="55184"/>
    <lineage>
        <taxon>Eukaryota</taxon>
        <taxon>Viridiplantae</taxon>
        <taxon>Streptophyta</taxon>
        <taxon>Embryophyta</taxon>
        <taxon>Tracheophyta</taxon>
        <taxon>Spermatophyta</taxon>
        <taxon>Magnoliopsida</taxon>
        <taxon>Liliopsida</taxon>
        <taxon>Acoraceae</taxon>
        <taxon>Acorus</taxon>
    </lineage>
</organism>
<reference evidence="13" key="2">
    <citation type="submission" date="2023-06" db="EMBL/GenBank/DDBJ databases">
        <authorList>
            <person name="Ma L."/>
            <person name="Liu K.-W."/>
            <person name="Li Z."/>
            <person name="Hsiao Y.-Y."/>
            <person name="Qi Y."/>
            <person name="Fu T."/>
            <person name="Tang G."/>
            <person name="Zhang D."/>
            <person name="Sun W.-H."/>
            <person name="Liu D.-K."/>
            <person name="Li Y."/>
            <person name="Chen G.-Z."/>
            <person name="Liu X.-D."/>
            <person name="Liao X.-Y."/>
            <person name="Jiang Y.-T."/>
            <person name="Yu X."/>
            <person name="Hao Y."/>
            <person name="Huang J."/>
            <person name="Zhao X.-W."/>
            <person name="Ke S."/>
            <person name="Chen Y.-Y."/>
            <person name="Wu W.-L."/>
            <person name="Hsu J.-L."/>
            <person name="Lin Y.-F."/>
            <person name="Huang M.-D."/>
            <person name="Li C.-Y."/>
            <person name="Huang L."/>
            <person name="Wang Z.-W."/>
            <person name="Zhao X."/>
            <person name="Zhong W.-Y."/>
            <person name="Peng D.-H."/>
            <person name="Ahmad S."/>
            <person name="Lan S."/>
            <person name="Zhang J.-S."/>
            <person name="Tsai W.-C."/>
            <person name="Van De Peer Y."/>
            <person name="Liu Z.-J."/>
        </authorList>
    </citation>
    <scope>NUCLEOTIDE SEQUENCE</scope>
    <source>
        <strain evidence="13">SCP</strain>
        <tissue evidence="13">Leaves</tissue>
    </source>
</reference>
<gene>
    <name evidence="13" type="ORF">QJS04_geneDACA024952</name>
</gene>
<keyword evidence="14" id="KW-1185">Reference proteome</keyword>
<accession>A0AAV9B2C2</accession>
<comment type="caution">
    <text evidence="13">The sequence shown here is derived from an EMBL/GenBank/DDBJ whole genome shotgun (WGS) entry which is preliminary data.</text>
</comment>
<dbReference type="GO" id="GO:0000049">
    <property type="term" value="F:tRNA binding"/>
    <property type="evidence" value="ECO:0007669"/>
    <property type="project" value="TreeGrafter"/>
</dbReference>
<feature type="domain" description="ELP1 alpha-solenoid" evidence="11">
    <location>
        <begin position="708"/>
        <end position="929"/>
    </location>
</feature>
<dbReference type="InterPro" id="IPR056166">
    <property type="entry name" value="TPR_ELP1"/>
</dbReference>
<evidence type="ECO:0000256" key="6">
    <source>
        <dbReference type="PIRNR" id="PIRNR017233"/>
    </source>
</evidence>
<evidence type="ECO:0000259" key="12">
    <source>
        <dbReference type="Pfam" id="PF23936"/>
    </source>
</evidence>
<dbReference type="InterPro" id="IPR056169">
    <property type="entry name" value="HB_ELP1"/>
</dbReference>
<dbReference type="InterPro" id="IPR056164">
    <property type="entry name" value="Beta-prop_ELP1_1st"/>
</dbReference>
<evidence type="ECO:0000259" key="9">
    <source>
        <dbReference type="Pfam" id="PF23797"/>
    </source>
</evidence>
<evidence type="ECO:0000313" key="13">
    <source>
        <dbReference type="EMBL" id="KAK1270581.1"/>
    </source>
</evidence>
<protein>
    <recommendedName>
        <fullName evidence="5 6">Elongator complex protein 1</fullName>
    </recommendedName>
</protein>
<evidence type="ECO:0000256" key="5">
    <source>
        <dbReference type="ARBA" id="ARBA00029535"/>
    </source>
</evidence>
<keyword evidence="4" id="KW-0819">tRNA processing</keyword>
<reference evidence="13" key="1">
    <citation type="journal article" date="2023" name="Nat. Commun.">
        <title>Diploid and tetraploid genomes of Acorus and the evolution of monocots.</title>
        <authorList>
            <person name="Ma L."/>
            <person name="Liu K.W."/>
            <person name="Li Z."/>
            <person name="Hsiao Y.Y."/>
            <person name="Qi Y."/>
            <person name="Fu T."/>
            <person name="Tang G.D."/>
            <person name="Zhang D."/>
            <person name="Sun W.H."/>
            <person name="Liu D.K."/>
            <person name="Li Y."/>
            <person name="Chen G.Z."/>
            <person name="Liu X.D."/>
            <person name="Liao X.Y."/>
            <person name="Jiang Y.T."/>
            <person name="Yu X."/>
            <person name="Hao Y."/>
            <person name="Huang J."/>
            <person name="Zhao X.W."/>
            <person name="Ke S."/>
            <person name="Chen Y.Y."/>
            <person name="Wu W.L."/>
            <person name="Hsu J.L."/>
            <person name="Lin Y.F."/>
            <person name="Huang M.D."/>
            <person name="Li C.Y."/>
            <person name="Huang L."/>
            <person name="Wang Z.W."/>
            <person name="Zhao X."/>
            <person name="Zhong W.Y."/>
            <person name="Peng D.H."/>
            <person name="Ahmad S."/>
            <person name="Lan S."/>
            <person name="Zhang J.S."/>
            <person name="Tsai W.C."/>
            <person name="Van de Peer Y."/>
            <person name="Liu Z.J."/>
        </authorList>
    </citation>
    <scope>NUCLEOTIDE SEQUENCE</scope>
    <source>
        <strain evidence="13">SCP</strain>
    </source>
</reference>
<dbReference type="SUPFAM" id="SSF69322">
    <property type="entry name" value="Tricorn protease domain 2"/>
    <property type="match status" value="1"/>
</dbReference>
<name>A0AAV9B2C2_ACOGR</name>
<feature type="domain" description="ELP1 three-helical bundle" evidence="12">
    <location>
        <begin position="1111"/>
        <end position="1268"/>
    </location>
</feature>
<dbReference type="InterPro" id="IPR006849">
    <property type="entry name" value="Elp1"/>
</dbReference>
<dbReference type="GO" id="GO:0033588">
    <property type="term" value="C:elongator holoenzyme complex"/>
    <property type="evidence" value="ECO:0007669"/>
    <property type="project" value="InterPro"/>
</dbReference>
<evidence type="ECO:0000256" key="2">
    <source>
        <dbReference type="ARBA" id="ARBA00006086"/>
    </source>
</evidence>
<proteinExistence type="inferred from homology"/>
<feature type="domain" description="ELP1 first N-terminal beta-propeller" evidence="8">
    <location>
        <begin position="1"/>
        <end position="161"/>
    </location>
</feature>
<evidence type="ECO:0000256" key="7">
    <source>
        <dbReference type="SAM" id="MobiDB-lite"/>
    </source>
</evidence>
<comment type="similarity">
    <text evidence="2 6">Belongs to the ELP1/IKA1 family.</text>
</comment>
<evidence type="ECO:0000256" key="4">
    <source>
        <dbReference type="ARBA" id="ARBA00022694"/>
    </source>
</evidence>
<dbReference type="GO" id="GO:0002926">
    <property type="term" value="P:tRNA wobble base 5-methoxycarbonylmethyl-2-thiouridinylation"/>
    <property type="evidence" value="ECO:0007669"/>
    <property type="project" value="TreeGrafter"/>
</dbReference>
<feature type="region of interest" description="Disordered" evidence="7">
    <location>
        <begin position="1190"/>
        <end position="1222"/>
    </location>
</feature>
<feature type="compositionally biased region" description="Basic residues" evidence="7">
    <location>
        <begin position="1206"/>
        <end position="1216"/>
    </location>
</feature>
<comment type="function">
    <text evidence="6">Component of the elongator complex which is required for multiple tRNA modifications, including mcm5U (5-methoxycarbonylmethyl uridine), mcm5s2U (5-methoxycarbonylmethyl-2-thiouridine), and ncm5U (5-carbamoylmethyl uridine). The elongator complex catalyzes formation of carboxymethyluridine in the wobble base at position 34 in tRNAs.</text>
</comment>
<dbReference type="EMBL" id="JAUJYN010000005">
    <property type="protein sequence ID" value="KAK1270581.1"/>
    <property type="molecule type" value="Genomic_DNA"/>
</dbReference>
<dbReference type="PIRSF" id="PIRSF017233">
    <property type="entry name" value="IKAP"/>
    <property type="match status" value="1"/>
</dbReference>
<dbReference type="Pfam" id="PF04762">
    <property type="entry name" value="Beta-prop_ELP1_1st"/>
    <property type="match status" value="2"/>
</dbReference>
<evidence type="ECO:0000313" key="14">
    <source>
        <dbReference type="Proteomes" id="UP001179952"/>
    </source>
</evidence>
<dbReference type="Pfam" id="PF23925">
    <property type="entry name" value="A-sol_ELP1"/>
    <property type="match status" value="1"/>
</dbReference>
<dbReference type="InterPro" id="IPR056167">
    <property type="entry name" value="A-sol_ELP1"/>
</dbReference>
<dbReference type="Proteomes" id="UP001179952">
    <property type="component" value="Unassembled WGS sequence"/>
</dbReference>
<feature type="domain" description="ELP1 N-terminal second beta-propeller" evidence="9">
    <location>
        <begin position="362"/>
        <end position="683"/>
    </location>
</feature>
<dbReference type="Pfam" id="PF23936">
    <property type="entry name" value="HB_ELP1"/>
    <property type="match status" value="1"/>
</dbReference>
<comment type="pathway">
    <text evidence="1">tRNA modification; 5-methoxycarbonylmethyl-2-thiouridine-tRNA biosynthesis.</text>
</comment>
<dbReference type="Pfam" id="PF23878">
    <property type="entry name" value="TPR_ELP1"/>
    <property type="match status" value="1"/>
</dbReference>
<evidence type="ECO:0000256" key="3">
    <source>
        <dbReference type="ARBA" id="ARBA00022490"/>
    </source>
</evidence>
<dbReference type="Pfam" id="PF23797">
    <property type="entry name" value="Beta-prop_ELP1_2nd"/>
    <property type="match status" value="1"/>
</dbReference>
<keyword evidence="3 6" id="KW-0963">Cytoplasm</keyword>